<dbReference type="Proteomes" id="UP000660380">
    <property type="component" value="Unassembled WGS sequence"/>
</dbReference>
<organism evidence="1 2">
    <name type="scientific">Scytonema hofmannii FACHB-248</name>
    <dbReference type="NCBI Taxonomy" id="1842502"/>
    <lineage>
        <taxon>Bacteria</taxon>
        <taxon>Bacillati</taxon>
        <taxon>Cyanobacteriota</taxon>
        <taxon>Cyanophyceae</taxon>
        <taxon>Nostocales</taxon>
        <taxon>Scytonemataceae</taxon>
        <taxon>Scytonema</taxon>
    </lineage>
</organism>
<dbReference type="Pfam" id="PF21983">
    <property type="entry name" value="NikA-like"/>
    <property type="match status" value="1"/>
</dbReference>
<reference evidence="1 2" key="1">
    <citation type="journal article" date="2020" name="ISME J.">
        <title>Comparative genomics reveals insights into cyanobacterial evolution and habitat adaptation.</title>
        <authorList>
            <person name="Chen M.Y."/>
            <person name="Teng W.K."/>
            <person name="Zhao L."/>
            <person name="Hu C.X."/>
            <person name="Zhou Y.K."/>
            <person name="Han B.P."/>
            <person name="Song L.R."/>
            <person name="Shu W.S."/>
        </authorList>
    </citation>
    <scope>NUCLEOTIDE SEQUENCE [LARGE SCALE GENOMIC DNA]</scope>
    <source>
        <strain evidence="1 2">FACHB-248</strain>
    </source>
</reference>
<evidence type="ECO:0000313" key="1">
    <source>
        <dbReference type="EMBL" id="MBD2604124.1"/>
    </source>
</evidence>
<accession>A0ABR8GLQ7</accession>
<keyword evidence="2" id="KW-1185">Reference proteome</keyword>
<name>A0ABR8GLQ7_9CYAN</name>
<protein>
    <submittedName>
        <fullName evidence="1">MobB protein</fullName>
    </submittedName>
</protein>
<gene>
    <name evidence="1" type="ORF">H6G81_06190</name>
</gene>
<proteinExistence type="predicted"/>
<dbReference type="InterPro" id="IPR053842">
    <property type="entry name" value="NikA-like"/>
</dbReference>
<comment type="caution">
    <text evidence="1">The sequence shown here is derived from an EMBL/GenBank/DDBJ whole genome shotgun (WGS) entry which is preliminary data.</text>
</comment>
<dbReference type="RefSeq" id="WP_029631149.1">
    <property type="nucleotide sequence ID" value="NZ_JACJTA010000008.1"/>
</dbReference>
<dbReference type="EMBL" id="JACJTA010000008">
    <property type="protein sequence ID" value="MBD2604124.1"/>
    <property type="molecule type" value="Genomic_DNA"/>
</dbReference>
<evidence type="ECO:0000313" key="2">
    <source>
        <dbReference type="Proteomes" id="UP000660380"/>
    </source>
</evidence>
<sequence>MTSNSNTTRKKSLKVYLFDDEKVIIEDKAAATNQTASEYLRNCGLKRVIREKPPADLIKVREYGGAAKSQLMQLRHLSKKTNDQQIINAVENAIALVDKAIAAAFKIKLESDKDDDGVCSQR</sequence>